<name>A0A0S4KP96_9BACT</name>
<protein>
    <submittedName>
        <fullName evidence="1">Uncharacterized protein</fullName>
    </submittedName>
</protein>
<sequence>MDDTTSLPSMTTGVVSLQLFMNLGEAPLKEFGRLLHYRADPKGVLWNLSSFNATELLPIILVHRRTSCSRGLL</sequence>
<dbReference type="STRING" id="1715989.NITINOP_0608"/>
<evidence type="ECO:0000313" key="1">
    <source>
        <dbReference type="EMBL" id="CUQ65583.1"/>
    </source>
</evidence>
<dbReference type="AlphaFoldDB" id="A0A0S4KP96"/>
<proteinExistence type="predicted"/>
<gene>
    <name evidence="1" type="ORF">NITINOP_0608</name>
</gene>
<organism evidence="1 2">
    <name type="scientific">Candidatus Nitrospira inopinata</name>
    <dbReference type="NCBI Taxonomy" id="1715989"/>
    <lineage>
        <taxon>Bacteria</taxon>
        <taxon>Pseudomonadati</taxon>
        <taxon>Nitrospirota</taxon>
        <taxon>Nitrospiria</taxon>
        <taxon>Nitrospirales</taxon>
        <taxon>Nitrospiraceae</taxon>
        <taxon>Nitrospira</taxon>
    </lineage>
</organism>
<accession>A0A0S4KP96</accession>
<keyword evidence="2" id="KW-1185">Reference proteome</keyword>
<dbReference type="EMBL" id="LN885086">
    <property type="protein sequence ID" value="CUQ65583.1"/>
    <property type="molecule type" value="Genomic_DNA"/>
</dbReference>
<reference evidence="2" key="1">
    <citation type="submission" date="2015-09" db="EMBL/GenBank/DDBJ databases">
        <authorList>
            <person name="Daims H."/>
        </authorList>
    </citation>
    <scope>NUCLEOTIDE SEQUENCE [LARGE SCALE GENOMIC DNA]</scope>
</reference>
<dbReference type="Proteomes" id="UP000066284">
    <property type="component" value="Chromosome 1"/>
</dbReference>
<evidence type="ECO:0000313" key="2">
    <source>
        <dbReference type="Proteomes" id="UP000066284"/>
    </source>
</evidence>
<dbReference type="KEGG" id="nio:NITINOP_0608"/>